<comment type="caution">
    <text evidence="2">The sequence shown here is derived from an EMBL/GenBank/DDBJ whole genome shotgun (WGS) entry which is preliminary data.</text>
</comment>
<accession>A0AAV8WHQ1</accession>
<protein>
    <submittedName>
        <fullName evidence="2">Uncharacterized protein</fullName>
    </submittedName>
</protein>
<keyword evidence="3" id="KW-1185">Reference proteome</keyword>
<feature type="compositionally biased region" description="Basic and acidic residues" evidence="1">
    <location>
        <begin position="196"/>
        <end position="211"/>
    </location>
</feature>
<gene>
    <name evidence="2" type="ORF">NQ314_021345</name>
</gene>
<feature type="region of interest" description="Disordered" evidence="1">
    <location>
        <begin position="196"/>
        <end position="216"/>
    </location>
</feature>
<evidence type="ECO:0000313" key="3">
    <source>
        <dbReference type="Proteomes" id="UP001162156"/>
    </source>
</evidence>
<sequence>MFNSALDVVGKELGLNDQNKSDGTKSDIGHQLMMLNKNRALIGSMRRQNMVNMKSGRASRKKQCHENVEKKPVIIKKQDTTRAIEKANMEQSKIFIIDKNDPLLLEVAENETSSRACCDGSETTNIHLKECKDSQSDFLFDMETSSQCSFSSNTSSESIDGKILTQCNLKPITFCVGNDLTVHNFITDVVIKEENEVKASEEQSSKSEKKNSNSIQIIEGQNEVKVSEKQIIKSKNENDDTLKITNNLRDESFKDAHDVDIEDDFLLECFLEKNDKNDNFGKGEESGTSQYSIKNSKINLALKLTMANISNLNNDMKSESNHSSDNEFY</sequence>
<proteinExistence type="predicted"/>
<name>A0AAV8WHQ1_9CUCU</name>
<organism evidence="2 3">
    <name type="scientific">Rhamnusium bicolor</name>
    <dbReference type="NCBI Taxonomy" id="1586634"/>
    <lineage>
        <taxon>Eukaryota</taxon>
        <taxon>Metazoa</taxon>
        <taxon>Ecdysozoa</taxon>
        <taxon>Arthropoda</taxon>
        <taxon>Hexapoda</taxon>
        <taxon>Insecta</taxon>
        <taxon>Pterygota</taxon>
        <taxon>Neoptera</taxon>
        <taxon>Endopterygota</taxon>
        <taxon>Coleoptera</taxon>
        <taxon>Polyphaga</taxon>
        <taxon>Cucujiformia</taxon>
        <taxon>Chrysomeloidea</taxon>
        <taxon>Cerambycidae</taxon>
        <taxon>Lepturinae</taxon>
        <taxon>Rhagiini</taxon>
        <taxon>Rhamnusium</taxon>
    </lineage>
</organism>
<dbReference type="AlphaFoldDB" id="A0AAV8WHQ1"/>
<evidence type="ECO:0000313" key="2">
    <source>
        <dbReference type="EMBL" id="KAJ8926305.1"/>
    </source>
</evidence>
<dbReference type="Proteomes" id="UP001162156">
    <property type="component" value="Unassembled WGS sequence"/>
</dbReference>
<reference evidence="2" key="1">
    <citation type="journal article" date="2023" name="Insect Mol. Biol.">
        <title>Genome sequencing provides insights into the evolution of gene families encoding plant cell wall-degrading enzymes in longhorned beetles.</title>
        <authorList>
            <person name="Shin N.R."/>
            <person name="Okamura Y."/>
            <person name="Kirsch R."/>
            <person name="Pauchet Y."/>
        </authorList>
    </citation>
    <scope>NUCLEOTIDE SEQUENCE</scope>
    <source>
        <strain evidence="2">RBIC_L_NR</strain>
    </source>
</reference>
<dbReference type="EMBL" id="JANEYF010005930">
    <property type="protein sequence ID" value="KAJ8926305.1"/>
    <property type="molecule type" value="Genomic_DNA"/>
</dbReference>
<evidence type="ECO:0000256" key="1">
    <source>
        <dbReference type="SAM" id="MobiDB-lite"/>
    </source>
</evidence>